<organism evidence="1 2">
    <name type="scientific">Romanomermis culicivorax</name>
    <name type="common">Nematode worm</name>
    <dbReference type="NCBI Taxonomy" id="13658"/>
    <lineage>
        <taxon>Eukaryota</taxon>
        <taxon>Metazoa</taxon>
        <taxon>Ecdysozoa</taxon>
        <taxon>Nematoda</taxon>
        <taxon>Enoplea</taxon>
        <taxon>Dorylaimia</taxon>
        <taxon>Mermithida</taxon>
        <taxon>Mermithoidea</taxon>
        <taxon>Mermithidae</taxon>
        <taxon>Romanomermis</taxon>
    </lineage>
</organism>
<evidence type="ECO:0000313" key="1">
    <source>
        <dbReference type="Proteomes" id="UP000887565"/>
    </source>
</evidence>
<proteinExistence type="predicted"/>
<dbReference type="Proteomes" id="UP000887565">
    <property type="component" value="Unplaced"/>
</dbReference>
<protein>
    <submittedName>
        <fullName evidence="2">Uncharacterized protein</fullName>
    </submittedName>
</protein>
<reference evidence="2" key="1">
    <citation type="submission" date="2022-11" db="UniProtKB">
        <authorList>
            <consortium name="WormBaseParasite"/>
        </authorList>
    </citation>
    <scope>IDENTIFICATION</scope>
</reference>
<name>A0A915I568_ROMCU</name>
<sequence length="87" mass="9855">MEKSRARFGVHFSGIESLYEQTSDLYFIGKPIGNESHSDFALLGVKPIEINDAVSPLSLSETLDSHSRSDNYVLTQERHTLYQCTYL</sequence>
<dbReference type="AlphaFoldDB" id="A0A915I568"/>
<dbReference type="WBParaSite" id="nRc.2.0.1.t08534-RA">
    <property type="protein sequence ID" value="nRc.2.0.1.t08534-RA"/>
    <property type="gene ID" value="nRc.2.0.1.g08534"/>
</dbReference>
<keyword evidence="1" id="KW-1185">Reference proteome</keyword>
<accession>A0A915I568</accession>
<evidence type="ECO:0000313" key="2">
    <source>
        <dbReference type="WBParaSite" id="nRc.2.0.1.t08534-RA"/>
    </source>
</evidence>